<dbReference type="SUPFAM" id="SSF47923">
    <property type="entry name" value="Ypt/Rab-GAP domain of gyp1p"/>
    <property type="match status" value="1"/>
</dbReference>
<feature type="region of interest" description="Disordered" evidence="1">
    <location>
        <begin position="1"/>
        <end position="22"/>
    </location>
</feature>
<proteinExistence type="predicted"/>
<dbReference type="InterPro" id="IPR000195">
    <property type="entry name" value="Rab-GAP-TBC_dom"/>
</dbReference>
<evidence type="ECO:0000313" key="4">
    <source>
        <dbReference type="Proteomes" id="UP001301350"/>
    </source>
</evidence>
<dbReference type="GO" id="GO:0005096">
    <property type="term" value="F:GTPase activator activity"/>
    <property type="evidence" value="ECO:0007669"/>
    <property type="project" value="TreeGrafter"/>
</dbReference>
<protein>
    <recommendedName>
        <fullName evidence="2">Rab-GAP TBC domain-containing protein</fullName>
    </recommendedName>
</protein>
<dbReference type="PROSITE" id="PS50086">
    <property type="entry name" value="TBC_RABGAP"/>
    <property type="match status" value="1"/>
</dbReference>
<sequence>MDAAHRGTAEPGNHADPGVETNGTAGVDTLVALVATRDIECLRRYIVQTPLLPLGASKPGPCTPVDSAVENTTSTLRGAVWHLLCRPSKRARTASYVAVVDTLAQRSLSMVACLEKIAVDVPRTWPGVTHFTARVSRSALLRVLAAVALVNDARYVQGLNVIAGAFLYVLPEPLAYDALVSFTRSYAPTYFLCNDLRGVHRGCALAAHILRLVDAELAQALEAAANIPLEQAMLVHAFPAIMSMSLSVPPLDDAITLFDLVIAFGAHLSVLLVVARLVAGRGPLLQRQHSMQQVLNPRRPEDAICIPATQIGRECIRIAALLPEPLRDALCTHTLIDKAVVLDA</sequence>
<name>A0AAV9IS12_CYACA</name>
<reference evidence="3 4" key="1">
    <citation type="submission" date="2022-07" db="EMBL/GenBank/DDBJ databases">
        <title>Genome-wide signatures of adaptation to extreme environments.</title>
        <authorList>
            <person name="Cho C.H."/>
            <person name="Yoon H.S."/>
        </authorList>
    </citation>
    <scope>NUCLEOTIDE SEQUENCE [LARGE SCALE GENOMIC DNA]</scope>
    <source>
        <strain evidence="3 4">DBV 063 E5</strain>
    </source>
</reference>
<evidence type="ECO:0000313" key="3">
    <source>
        <dbReference type="EMBL" id="KAK4535044.1"/>
    </source>
</evidence>
<dbReference type="EMBL" id="JANCYW010000003">
    <property type="protein sequence ID" value="KAK4535044.1"/>
    <property type="molecule type" value="Genomic_DNA"/>
</dbReference>
<dbReference type="PANTHER" id="PTHR22957:SF263">
    <property type="entry name" value="MITOTIC CHECK POINT PROTEIN BUB2"/>
    <property type="match status" value="1"/>
</dbReference>
<dbReference type="PANTHER" id="PTHR22957">
    <property type="entry name" value="TBC1 DOMAIN FAMILY MEMBER GTPASE-ACTIVATING PROTEIN"/>
    <property type="match status" value="1"/>
</dbReference>
<dbReference type="SMART" id="SM00164">
    <property type="entry name" value="TBC"/>
    <property type="match status" value="1"/>
</dbReference>
<dbReference type="Pfam" id="PF00566">
    <property type="entry name" value="RabGAP-TBC"/>
    <property type="match status" value="1"/>
</dbReference>
<accession>A0AAV9IS12</accession>
<dbReference type="InterPro" id="IPR035969">
    <property type="entry name" value="Rab-GAP_TBC_sf"/>
</dbReference>
<feature type="domain" description="Rab-GAP TBC" evidence="2">
    <location>
        <begin position="71"/>
        <end position="265"/>
    </location>
</feature>
<evidence type="ECO:0000259" key="2">
    <source>
        <dbReference type="PROSITE" id="PS50086"/>
    </source>
</evidence>
<evidence type="ECO:0000256" key="1">
    <source>
        <dbReference type="SAM" id="MobiDB-lite"/>
    </source>
</evidence>
<organism evidence="3 4">
    <name type="scientific">Cyanidium caldarium</name>
    <name type="common">Red alga</name>
    <dbReference type="NCBI Taxonomy" id="2771"/>
    <lineage>
        <taxon>Eukaryota</taxon>
        <taxon>Rhodophyta</taxon>
        <taxon>Bangiophyceae</taxon>
        <taxon>Cyanidiales</taxon>
        <taxon>Cyanidiaceae</taxon>
        <taxon>Cyanidium</taxon>
    </lineage>
</organism>
<keyword evidence="4" id="KW-1185">Reference proteome</keyword>
<dbReference type="Gene3D" id="1.10.472.80">
    <property type="entry name" value="Ypt/Rab-GAP domain of gyp1p, domain 3"/>
    <property type="match status" value="1"/>
</dbReference>
<gene>
    <name evidence="3" type="ORF">CDCA_CDCA03G1069</name>
</gene>
<dbReference type="Gene3D" id="1.10.8.270">
    <property type="entry name" value="putative rabgap domain of human tbc1 domain family member 14 like domains"/>
    <property type="match status" value="1"/>
</dbReference>
<dbReference type="Proteomes" id="UP001301350">
    <property type="component" value="Unassembled WGS sequence"/>
</dbReference>
<comment type="caution">
    <text evidence="3">The sequence shown here is derived from an EMBL/GenBank/DDBJ whole genome shotgun (WGS) entry which is preliminary data.</text>
</comment>
<dbReference type="AlphaFoldDB" id="A0AAV9IS12"/>